<keyword evidence="3 9" id="KW-0489">Methyltransferase</keyword>
<dbReference type="PROSITE" id="PS50110">
    <property type="entry name" value="RESPONSE_REGULATORY"/>
    <property type="match status" value="1"/>
</dbReference>
<dbReference type="OrthoDB" id="5291131at2"/>
<dbReference type="Gene3D" id="3.40.50.150">
    <property type="entry name" value="Vaccinia Virus protein VP39"/>
    <property type="match status" value="1"/>
</dbReference>
<dbReference type="eggNOG" id="COG2201">
    <property type="taxonomic scope" value="Bacteria"/>
</dbReference>
<dbReference type="InterPro" id="IPR022641">
    <property type="entry name" value="CheR_N"/>
</dbReference>
<evidence type="ECO:0000256" key="6">
    <source>
        <dbReference type="PROSITE-ProRule" id="PRU00169"/>
    </source>
</evidence>
<dbReference type="InterPro" id="IPR036804">
    <property type="entry name" value="CheR_N_sf"/>
</dbReference>
<dbReference type="SUPFAM" id="SSF47757">
    <property type="entry name" value="Chemotaxis receptor methyltransferase CheR, N-terminal domain"/>
    <property type="match status" value="1"/>
</dbReference>
<dbReference type="InterPro" id="IPR050903">
    <property type="entry name" value="Bact_Chemotaxis_MeTrfase"/>
</dbReference>
<organism evidence="9 10">
    <name type="scientific">Halobacteriovorax marinus (strain ATCC BAA-682 / DSM 15412 / SJ)</name>
    <name type="common">Bacteriovorax marinus</name>
    <dbReference type="NCBI Taxonomy" id="862908"/>
    <lineage>
        <taxon>Bacteria</taxon>
        <taxon>Pseudomonadati</taxon>
        <taxon>Bdellovibrionota</taxon>
        <taxon>Bacteriovoracia</taxon>
        <taxon>Bacteriovoracales</taxon>
        <taxon>Halobacteriovoraceae</taxon>
        <taxon>Halobacteriovorax</taxon>
    </lineage>
</organism>
<dbReference type="AlphaFoldDB" id="E1X670"/>
<dbReference type="InterPro" id="IPR011006">
    <property type="entry name" value="CheY-like_superfamily"/>
</dbReference>
<dbReference type="InterPro" id="IPR000780">
    <property type="entry name" value="CheR_MeTrfase"/>
</dbReference>
<dbReference type="PRINTS" id="PR00996">
    <property type="entry name" value="CHERMTFRASE"/>
</dbReference>
<protein>
    <recommendedName>
        <fullName evidence="2">protein-glutamate O-methyltransferase</fullName>
        <ecNumber evidence="2">2.1.1.80</ecNumber>
    </recommendedName>
</protein>
<dbReference type="Gene3D" id="3.40.50.2300">
    <property type="match status" value="1"/>
</dbReference>
<dbReference type="SUPFAM" id="SSF52172">
    <property type="entry name" value="CheY-like"/>
    <property type="match status" value="1"/>
</dbReference>
<dbReference type="Pfam" id="PF03705">
    <property type="entry name" value="CheR_N"/>
    <property type="match status" value="1"/>
</dbReference>
<dbReference type="InterPro" id="IPR022642">
    <property type="entry name" value="CheR_C"/>
</dbReference>
<evidence type="ECO:0000256" key="2">
    <source>
        <dbReference type="ARBA" id="ARBA00012534"/>
    </source>
</evidence>
<dbReference type="RefSeq" id="WP_014245190.1">
    <property type="nucleotide sequence ID" value="NC_016620.1"/>
</dbReference>
<dbReference type="PATRIC" id="fig|862908.3.peg.2514"/>
<evidence type="ECO:0000259" key="8">
    <source>
        <dbReference type="PROSITE" id="PS50123"/>
    </source>
</evidence>
<accession>E1X670</accession>
<dbReference type="InterPro" id="IPR001789">
    <property type="entry name" value="Sig_transdc_resp-reg_receiver"/>
</dbReference>
<dbReference type="SMART" id="SM00448">
    <property type="entry name" value="REC"/>
    <property type="match status" value="1"/>
</dbReference>
<evidence type="ECO:0000256" key="4">
    <source>
        <dbReference type="ARBA" id="ARBA00022679"/>
    </source>
</evidence>
<dbReference type="KEGG" id="bmx:BMS_2633"/>
<evidence type="ECO:0000313" key="10">
    <source>
        <dbReference type="Proteomes" id="UP000008963"/>
    </source>
</evidence>
<keyword evidence="10" id="KW-1185">Reference proteome</keyword>
<dbReference type="HOGENOM" id="CLU_439901_0_0_7"/>
<evidence type="ECO:0000259" key="7">
    <source>
        <dbReference type="PROSITE" id="PS50110"/>
    </source>
</evidence>
<keyword evidence="6" id="KW-0597">Phosphoprotein</keyword>
<comment type="catalytic activity">
    <reaction evidence="1">
        <text>L-glutamyl-[protein] + S-adenosyl-L-methionine = [protein]-L-glutamate 5-O-methyl ester + S-adenosyl-L-homocysteine</text>
        <dbReference type="Rhea" id="RHEA:24452"/>
        <dbReference type="Rhea" id="RHEA-COMP:10208"/>
        <dbReference type="Rhea" id="RHEA-COMP:10311"/>
        <dbReference type="ChEBI" id="CHEBI:29973"/>
        <dbReference type="ChEBI" id="CHEBI:57856"/>
        <dbReference type="ChEBI" id="CHEBI:59789"/>
        <dbReference type="ChEBI" id="CHEBI:82795"/>
        <dbReference type="EC" id="2.1.1.80"/>
    </reaction>
</comment>
<sequence length="621" mass="70489">MSVAKKVEEDSYDFLVEKVSTIVARISGNVLGEKQALMVQTRIKKRMSELGLRTAAEYVSYIDKHREKESGVLVSLLTTHHTFFFREFTHFEHLKANLPELVKKIRARGDNTIKIWSAACSRGQEVYSLSMFMNFYLPKIDPTMKFKILGSDIDPESVRIAENGVYHRREIKSVPMNYLGSHWARGTGDISDFVKAKKSISDSCEFKVYNLLTFQKEMRREKFDIIFCRNVFIYFKTEQIFEITKNFLDHLYTDGFLYSGISESLSALKLDLRNCGPSVYGHKVVEEVTPAMTVSDIRPTITPAPELIKSVTSVPDKLRVFCIDDSSSILTLLKKVFAEDQFEVVGTASNGIDARNQLKDLNGKVDVVTLDIHMPEMDGVTYLETYYDESHPPVVVISSASREDSDAAMRCLRAGASDFIEKPALNNLLERGEEIRTKARVSYIDRSLTKQHISSIDKEFEKEVTIDRPEDKFRIVVSSISDQKKVVKFFHELHGPQPATLMLFEGQDNLLEALKEDMSDKIKYPIEVVDQISSKFEPGKVYLADFKKVFDQAHQHHQDAKTSVMVFGQCSKHGGEQILNWGNAQLLLEDIGVNSSLSEAATDVVPVTSFAYMSSEYLSRK</sequence>
<dbReference type="GO" id="GO:0000160">
    <property type="term" value="P:phosphorelay signal transduction system"/>
    <property type="evidence" value="ECO:0007669"/>
    <property type="project" value="InterPro"/>
</dbReference>
<dbReference type="Pfam" id="PF01739">
    <property type="entry name" value="CheR"/>
    <property type="match status" value="1"/>
</dbReference>
<dbReference type="Gene3D" id="1.10.155.10">
    <property type="entry name" value="Chemotaxis receptor methyltransferase CheR, N-terminal domain"/>
    <property type="match status" value="1"/>
</dbReference>
<feature type="domain" description="Response regulatory" evidence="7">
    <location>
        <begin position="319"/>
        <end position="437"/>
    </location>
</feature>
<dbReference type="GO" id="GO:0032259">
    <property type="term" value="P:methylation"/>
    <property type="evidence" value="ECO:0007669"/>
    <property type="project" value="UniProtKB-KW"/>
</dbReference>
<dbReference type="Proteomes" id="UP000008963">
    <property type="component" value="Chromosome"/>
</dbReference>
<dbReference type="InterPro" id="IPR029063">
    <property type="entry name" value="SAM-dependent_MTases_sf"/>
</dbReference>
<evidence type="ECO:0000313" key="9">
    <source>
        <dbReference type="EMBL" id="CBW27415.1"/>
    </source>
</evidence>
<dbReference type="Pfam" id="PF00072">
    <property type="entry name" value="Response_reg"/>
    <property type="match status" value="1"/>
</dbReference>
<evidence type="ECO:0000256" key="3">
    <source>
        <dbReference type="ARBA" id="ARBA00022603"/>
    </source>
</evidence>
<dbReference type="SMART" id="SM00138">
    <property type="entry name" value="MeTrc"/>
    <property type="match status" value="1"/>
</dbReference>
<keyword evidence="5" id="KW-0949">S-adenosyl-L-methionine</keyword>
<evidence type="ECO:0000256" key="1">
    <source>
        <dbReference type="ARBA" id="ARBA00001541"/>
    </source>
</evidence>
<dbReference type="STRING" id="862908.BMS_2633"/>
<dbReference type="PANTHER" id="PTHR24422">
    <property type="entry name" value="CHEMOTAXIS PROTEIN METHYLTRANSFERASE"/>
    <property type="match status" value="1"/>
</dbReference>
<dbReference type="eggNOG" id="COG1352">
    <property type="taxonomic scope" value="Bacteria"/>
</dbReference>
<dbReference type="PROSITE" id="PS50123">
    <property type="entry name" value="CHER"/>
    <property type="match status" value="1"/>
</dbReference>
<keyword evidence="4" id="KW-0808">Transferase</keyword>
<feature type="domain" description="CheR-type methyltransferase" evidence="8">
    <location>
        <begin position="17"/>
        <end position="265"/>
    </location>
</feature>
<dbReference type="GO" id="GO:0008983">
    <property type="term" value="F:protein-glutamate O-methyltransferase activity"/>
    <property type="evidence" value="ECO:0007669"/>
    <property type="project" value="UniProtKB-EC"/>
</dbReference>
<proteinExistence type="predicted"/>
<name>E1X670_HALMS</name>
<gene>
    <name evidence="9" type="ordered locus">BMS_2633</name>
</gene>
<dbReference type="CDD" id="cd17541">
    <property type="entry name" value="REC_CheB-like"/>
    <property type="match status" value="1"/>
</dbReference>
<evidence type="ECO:0000256" key="5">
    <source>
        <dbReference type="ARBA" id="ARBA00022691"/>
    </source>
</evidence>
<dbReference type="EC" id="2.1.1.80" evidence="2"/>
<dbReference type="SUPFAM" id="SSF53335">
    <property type="entry name" value="S-adenosyl-L-methionine-dependent methyltransferases"/>
    <property type="match status" value="1"/>
</dbReference>
<dbReference type="EMBL" id="FQ312005">
    <property type="protein sequence ID" value="CBW27415.1"/>
    <property type="molecule type" value="Genomic_DNA"/>
</dbReference>
<dbReference type="PANTHER" id="PTHR24422:SF19">
    <property type="entry name" value="CHEMOTAXIS PROTEIN METHYLTRANSFERASE"/>
    <property type="match status" value="1"/>
</dbReference>
<reference evidence="10" key="1">
    <citation type="journal article" date="2013" name="ISME J.">
        <title>A small predatory core genome in the divergent marine Bacteriovorax marinus SJ and the terrestrial Bdellovibrio bacteriovorus.</title>
        <authorList>
            <person name="Crossman L.C."/>
            <person name="Chen H."/>
            <person name="Cerdeno-Tarraga A.M."/>
            <person name="Brooks K."/>
            <person name="Quail M.A."/>
            <person name="Pineiro S.A."/>
            <person name="Hobley L."/>
            <person name="Sockett R.E."/>
            <person name="Bentley S.D."/>
            <person name="Parkhill J."/>
            <person name="Williams H.N."/>
            <person name="Stine O.C."/>
        </authorList>
    </citation>
    <scope>NUCLEOTIDE SEQUENCE [LARGE SCALE GENOMIC DNA]</scope>
    <source>
        <strain evidence="10">ATCC BAA-682 / DSM 15412 / SJ</strain>
    </source>
</reference>
<feature type="modified residue" description="4-aspartylphosphate" evidence="6">
    <location>
        <position position="371"/>
    </location>
</feature>